<evidence type="ECO:0000313" key="2">
    <source>
        <dbReference type="EMBL" id="KAK8593684.1"/>
    </source>
</evidence>
<proteinExistence type="predicted"/>
<accession>A0ABR2G3N2</accession>
<keyword evidence="3" id="KW-1185">Reference proteome</keyword>
<feature type="compositionally biased region" description="Basic and acidic residues" evidence="1">
    <location>
        <begin position="164"/>
        <end position="176"/>
    </location>
</feature>
<dbReference type="Proteomes" id="UP001472677">
    <property type="component" value="Unassembled WGS sequence"/>
</dbReference>
<comment type="caution">
    <text evidence="2">The sequence shown here is derived from an EMBL/GenBank/DDBJ whole genome shotgun (WGS) entry which is preliminary data.</text>
</comment>
<protein>
    <submittedName>
        <fullName evidence="2">Uncharacterized protein</fullName>
    </submittedName>
</protein>
<evidence type="ECO:0000313" key="3">
    <source>
        <dbReference type="Proteomes" id="UP001472677"/>
    </source>
</evidence>
<feature type="compositionally biased region" description="Low complexity" evidence="1">
    <location>
        <begin position="45"/>
        <end position="61"/>
    </location>
</feature>
<feature type="region of interest" description="Disordered" evidence="1">
    <location>
        <begin position="45"/>
        <end position="91"/>
    </location>
</feature>
<gene>
    <name evidence="2" type="ORF">V6N12_045759</name>
</gene>
<name>A0ABR2G3N2_9ROSI</name>
<dbReference type="EMBL" id="JBBPBM010000003">
    <property type="protein sequence ID" value="KAK8593684.1"/>
    <property type="molecule type" value="Genomic_DNA"/>
</dbReference>
<reference evidence="2 3" key="1">
    <citation type="journal article" date="2024" name="G3 (Bethesda)">
        <title>Genome assembly of Hibiscus sabdariffa L. provides insights into metabolisms of medicinal natural products.</title>
        <authorList>
            <person name="Kim T."/>
        </authorList>
    </citation>
    <scope>NUCLEOTIDE SEQUENCE [LARGE SCALE GENOMIC DNA]</scope>
    <source>
        <strain evidence="2">TK-2024</strain>
        <tissue evidence="2">Old leaves</tissue>
    </source>
</reference>
<organism evidence="2 3">
    <name type="scientific">Hibiscus sabdariffa</name>
    <name type="common">roselle</name>
    <dbReference type="NCBI Taxonomy" id="183260"/>
    <lineage>
        <taxon>Eukaryota</taxon>
        <taxon>Viridiplantae</taxon>
        <taxon>Streptophyta</taxon>
        <taxon>Embryophyta</taxon>
        <taxon>Tracheophyta</taxon>
        <taxon>Spermatophyta</taxon>
        <taxon>Magnoliopsida</taxon>
        <taxon>eudicotyledons</taxon>
        <taxon>Gunneridae</taxon>
        <taxon>Pentapetalae</taxon>
        <taxon>rosids</taxon>
        <taxon>malvids</taxon>
        <taxon>Malvales</taxon>
        <taxon>Malvaceae</taxon>
        <taxon>Malvoideae</taxon>
        <taxon>Hibiscus</taxon>
    </lineage>
</organism>
<evidence type="ECO:0000256" key="1">
    <source>
        <dbReference type="SAM" id="MobiDB-lite"/>
    </source>
</evidence>
<sequence>MRAGCSNGDRKEHNRAHTACRLDATPYGQERHTVEGQSATIQRGHTGHVTGTRTGACAGGRSSERAGTLAQRAERGPRKGHTGLDKNNCRGLDEALRGSGIVPTRYAGAERLSTPKGELVMAMPPPRGKNDHVAKRCINNILQKNPTNNEIASLYHKKVKIRGKHLEEHQESDKQPQRGGGLVRGR</sequence>
<feature type="compositionally biased region" description="Basic and acidic residues" evidence="1">
    <location>
        <begin position="72"/>
        <end position="91"/>
    </location>
</feature>
<feature type="region of interest" description="Disordered" evidence="1">
    <location>
        <begin position="163"/>
        <end position="186"/>
    </location>
</feature>